<evidence type="ECO:0000313" key="2">
    <source>
        <dbReference type="Proteomes" id="UP000765509"/>
    </source>
</evidence>
<gene>
    <name evidence="1" type="ORF">O181_038036</name>
</gene>
<keyword evidence="2" id="KW-1185">Reference proteome</keyword>
<reference evidence="1" key="1">
    <citation type="submission" date="2021-03" db="EMBL/GenBank/DDBJ databases">
        <title>Draft genome sequence of rust myrtle Austropuccinia psidii MF-1, a brazilian biotype.</title>
        <authorList>
            <person name="Quecine M.C."/>
            <person name="Pachon D.M.R."/>
            <person name="Bonatelli M.L."/>
            <person name="Correr F.H."/>
            <person name="Franceschini L.M."/>
            <person name="Leite T.F."/>
            <person name="Margarido G.R.A."/>
            <person name="Almeida C.A."/>
            <person name="Ferrarezi J.A."/>
            <person name="Labate C.A."/>
        </authorList>
    </citation>
    <scope>NUCLEOTIDE SEQUENCE</scope>
    <source>
        <strain evidence="1">MF-1</strain>
    </source>
</reference>
<dbReference type="EMBL" id="AVOT02014679">
    <property type="protein sequence ID" value="MBW0498321.1"/>
    <property type="molecule type" value="Genomic_DNA"/>
</dbReference>
<sequence>MTGSAEKGRWNVLEILESRRNSAQRLLHALAGHSRLPAAGETAAGRGLPTDLPASDPVRSLASSMALFLHGSPNHAVQSRPHSKVVLGYSRSTVIFCPSPLCLCPAPLSILIVRLRATPSRPWSLQRLP</sequence>
<comment type="caution">
    <text evidence="1">The sequence shown here is derived from an EMBL/GenBank/DDBJ whole genome shotgun (WGS) entry which is preliminary data.</text>
</comment>
<protein>
    <submittedName>
        <fullName evidence="1">Uncharacterized protein</fullName>
    </submittedName>
</protein>
<evidence type="ECO:0000313" key="1">
    <source>
        <dbReference type="EMBL" id="MBW0498321.1"/>
    </source>
</evidence>
<dbReference type="Proteomes" id="UP000765509">
    <property type="component" value="Unassembled WGS sequence"/>
</dbReference>
<dbReference type="AlphaFoldDB" id="A0A9Q3DD91"/>
<accession>A0A9Q3DD91</accession>
<proteinExistence type="predicted"/>
<organism evidence="1 2">
    <name type="scientific">Austropuccinia psidii MF-1</name>
    <dbReference type="NCBI Taxonomy" id="1389203"/>
    <lineage>
        <taxon>Eukaryota</taxon>
        <taxon>Fungi</taxon>
        <taxon>Dikarya</taxon>
        <taxon>Basidiomycota</taxon>
        <taxon>Pucciniomycotina</taxon>
        <taxon>Pucciniomycetes</taxon>
        <taxon>Pucciniales</taxon>
        <taxon>Sphaerophragmiaceae</taxon>
        <taxon>Austropuccinia</taxon>
    </lineage>
</organism>
<name>A0A9Q3DD91_9BASI</name>